<name>A0A2I1HCN0_9GLOM</name>
<dbReference type="EMBL" id="LLXI01002256">
    <property type="protein sequence ID" value="PKY56651.1"/>
    <property type="molecule type" value="Genomic_DNA"/>
</dbReference>
<dbReference type="Proteomes" id="UP000234323">
    <property type="component" value="Unassembled WGS sequence"/>
</dbReference>
<gene>
    <name evidence="1" type="ORF">RhiirA4_477097</name>
</gene>
<organism evidence="1 2">
    <name type="scientific">Rhizophagus irregularis</name>
    <dbReference type="NCBI Taxonomy" id="588596"/>
    <lineage>
        <taxon>Eukaryota</taxon>
        <taxon>Fungi</taxon>
        <taxon>Fungi incertae sedis</taxon>
        <taxon>Mucoromycota</taxon>
        <taxon>Glomeromycotina</taxon>
        <taxon>Glomeromycetes</taxon>
        <taxon>Glomerales</taxon>
        <taxon>Glomeraceae</taxon>
        <taxon>Rhizophagus</taxon>
    </lineage>
</organism>
<evidence type="ECO:0000313" key="1">
    <source>
        <dbReference type="EMBL" id="PKY56651.1"/>
    </source>
</evidence>
<sequence length="155" mass="17893">MSWNESKAGLVTKPDFKEYASLNTKPDFKDAGSDTNQTLRCQFLRELRSALGLEYDADMATDSFSVELWKLASWTSSAEFLDVGFSVLFCRMVPCCRSASWNEWVLFIQHAIQLGDLGSVIWSFKGVLHFMASFWELWMCGMNTIHRNNNRFEYD</sequence>
<keyword evidence="2" id="KW-1185">Reference proteome</keyword>
<proteinExistence type="predicted"/>
<accession>A0A2I1HCN0</accession>
<reference evidence="1 2" key="1">
    <citation type="submission" date="2015-10" db="EMBL/GenBank/DDBJ databases">
        <title>Genome analyses suggest a sexual origin of heterokaryosis in a supposedly ancient asexual fungus.</title>
        <authorList>
            <person name="Ropars J."/>
            <person name="Sedzielewska K."/>
            <person name="Noel J."/>
            <person name="Charron P."/>
            <person name="Farinelli L."/>
            <person name="Marton T."/>
            <person name="Kruger M."/>
            <person name="Pelin A."/>
            <person name="Brachmann A."/>
            <person name="Corradi N."/>
        </authorList>
    </citation>
    <scope>NUCLEOTIDE SEQUENCE [LARGE SCALE GENOMIC DNA]</scope>
    <source>
        <strain evidence="1 2">A4</strain>
    </source>
</reference>
<dbReference type="AlphaFoldDB" id="A0A2I1HCN0"/>
<evidence type="ECO:0000313" key="2">
    <source>
        <dbReference type="Proteomes" id="UP000234323"/>
    </source>
</evidence>
<comment type="caution">
    <text evidence="1">The sequence shown here is derived from an EMBL/GenBank/DDBJ whole genome shotgun (WGS) entry which is preliminary data.</text>
</comment>
<protein>
    <submittedName>
        <fullName evidence="1">Uncharacterized protein</fullName>
    </submittedName>
</protein>